<keyword evidence="3" id="KW-1185">Reference proteome</keyword>
<dbReference type="GO" id="GO:0007059">
    <property type="term" value="P:chromosome segregation"/>
    <property type="evidence" value="ECO:0007669"/>
    <property type="project" value="TreeGrafter"/>
</dbReference>
<feature type="coiled-coil region" evidence="1">
    <location>
        <begin position="55"/>
        <end position="85"/>
    </location>
</feature>
<dbReference type="PANTHER" id="PTHR35768:SF1">
    <property type="entry name" value="PROTEIN MULTIPOLAR SPINDLE 1"/>
    <property type="match status" value="1"/>
</dbReference>
<name>A0A803M8W8_CHEQI</name>
<keyword evidence="1" id="KW-0175">Coiled coil</keyword>
<accession>A0A803M8W8</accession>
<proteinExistence type="predicted"/>
<reference evidence="2" key="1">
    <citation type="journal article" date="2017" name="Nature">
        <title>The genome of Chenopodium quinoa.</title>
        <authorList>
            <person name="Jarvis D.E."/>
            <person name="Ho Y.S."/>
            <person name="Lightfoot D.J."/>
            <person name="Schmoeckel S.M."/>
            <person name="Li B."/>
            <person name="Borm T.J.A."/>
            <person name="Ohyanagi H."/>
            <person name="Mineta K."/>
            <person name="Michell C.T."/>
            <person name="Saber N."/>
            <person name="Kharbatia N.M."/>
            <person name="Rupper R.R."/>
            <person name="Sharp A.R."/>
            <person name="Dally N."/>
            <person name="Boughton B.A."/>
            <person name="Woo Y.H."/>
            <person name="Gao G."/>
            <person name="Schijlen E.G.W.M."/>
            <person name="Guo X."/>
            <person name="Momin A.A."/>
            <person name="Negrao S."/>
            <person name="Al-Babili S."/>
            <person name="Gehring C."/>
            <person name="Roessner U."/>
            <person name="Jung C."/>
            <person name="Murphy K."/>
            <person name="Arold S.T."/>
            <person name="Gojobori T."/>
            <person name="van der Linden C.G."/>
            <person name="van Loo E.N."/>
            <person name="Jellen E.N."/>
            <person name="Maughan P.J."/>
            <person name="Tester M."/>
        </authorList>
    </citation>
    <scope>NUCLEOTIDE SEQUENCE [LARGE SCALE GENOMIC DNA]</scope>
    <source>
        <strain evidence="2">cv. PI 614886</strain>
    </source>
</reference>
<sequence length="303" mass="34428">MATTTPSMAEPTAAAAINSNESMKIAIAMALLRSKLLSQPHSSLSSPASRTFHWKQKAKNRKQEIQRLSDELKRLEEYYKEEEIAKLKVSAEFLVDLCETPSMVKRPKFANLAHQAVDFILGSVNQELLTGKDMAVTDGIISNLIVCLIKRMCTPLENELCDPETDAQTHIQHIIRKLGNVSYVGQRVLLSVCHRISELAEHLLLLDPFDESFPQIHDSMFVMIQLFEFLASDYLVTWSKDEGLFEEWLISFLHARKTLQSMEKRSGLYSLYLDRVTGELARQVGQVLSLQKLNQDILDELFS</sequence>
<dbReference type="GO" id="GO:0000212">
    <property type="term" value="P:meiotic spindle organization"/>
    <property type="evidence" value="ECO:0007669"/>
    <property type="project" value="InterPro"/>
</dbReference>
<dbReference type="Gramene" id="AUR62025344-RA">
    <property type="protein sequence ID" value="AUR62025344-RA:cds"/>
    <property type="gene ID" value="AUR62025344"/>
</dbReference>
<evidence type="ECO:0008006" key="4">
    <source>
        <dbReference type="Google" id="ProtNLM"/>
    </source>
</evidence>
<evidence type="ECO:0000313" key="2">
    <source>
        <dbReference type="EnsemblPlants" id="AUR62025344-RA:cds"/>
    </source>
</evidence>
<dbReference type="OMA" id="SNMFIMI"/>
<reference evidence="2" key="2">
    <citation type="submission" date="2021-03" db="UniProtKB">
        <authorList>
            <consortium name="EnsemblPlants"/>
        </authorList>
    </citation>
    <scope>IDENTIFICATION</scope>
</reference>
<dbReference type="InterPro" id="IPR037500">
    <property type="entry name" value="Msp1"/>
</dbReference>
<evidence type="ECO:0000256" key="1">
    <source>
        <dbReference type="SAM" id="Coils"/>
    </source>
</evidence>
<dbReference type="GO" id="GO:0007140">
    <property type="term" value="P:male meiotic nuclear division"/>
    <property type="evidence" value="ECO:0007669"/>
    <property type="project" value="TreeGrafter"/>
</dbReference>
<evidence type="ECO:0000313" key="3">
    <source>
        <dbReference type="Proteomes" id="UP000596660"/>
    </source>
</evidence>
<organism evidence="2 3">
    <name type="scientific">Chenopodium quinoa</name>
    <name type="common">Quinoa</name>
    <dbReference type="NCBI Taxonomy" id="63459"/>
    <lineage>
        <taxon>Eukaryota</taxon>
        <taxon>Viridiplantae</taxon>
        <taxon>Streptophyta</taxon>
        <taxon>Embryophyta</taxon>
        <taxon>Tracheophyta</taxon>
        <taxon>Spermatophyta</taxon>
        <taxon>Magnoliopsida</taxon>
        <taxon>eudicotyledons</taxon>
        <taxon>Gunneridae</taxon>
        <taxon>Pentapetalae</taxon>
        <taxon>Caryophyllales</taxon>
        <taxon>Chenopodiaceae</taxon>
        <taxon>Chenopodioideae</taxon>
        <taxon>Atripliceae</taxon>
        <taxon>Chenopodium</taxon>
    </lineage>
</organism>
<dbReference type="GO" id="GO:0042138">
    <property type="term" value="P:meiotic DNA double-strand break formation"/>
    <property type="evidence" value="ECO:0007669"/>
    <property type="project" value="InterPro"/>
</dbReference>
<dbReference type="PANTHER" id="PTHR35768">
    <property type="entry name" value="PROTEIN MULTIPOLAR SPINDLE 1"/>
    <property type="match status" value="1"/>
</dbReference>
<dbReference type="EnsemblPlants" id="AUR62025344-RA">
    <property type="protein sequence ID" value="AUR62025344-RA:cds"/>
    <property type="gene ID" value="AUR62025344"/>
</dbReference>
<dbReference type="AlphaFoldDB" id="A0A803M8W8"/>
<dbReference type="Proteomes" id="UP000596660">
    <property type="component" value="Unplaced"/>
</dbReference>
<protein>
    <recommendedName>
        <fullName evidence="4">Multipolar spindle 1</fullName>
    </recommendedName>
</protein>